<proteinExistence type="predicted"/>
<feature type="chain" id="PRO_5016333533" description="Secreted protein" evidence="2">
    <location>
        <begin position="25"/>
        <end position="116"/>
    </location>
</feature>
<feature type="signal peptide" evidence="2">
    <location>
        <begin position="1"/>
        <end position="24"/>
    </location>
</feature>
<evidence type="ECO:0000313" key="3">
    <source>
        <dbReference type="EMBL" id="PYH97794.1"/>
    </source>
</evidence>
<dbReference type="VEuPathDB" id="FungiDB:BO71DRAFT_101590"/>
<organism evidence="3 4">
    <name type="scientific">Aspergillus ellipticus CBS 707.79</name>
    <dbReference type="NCBI Taxonomy" id="1448320"/>
    <lineage>
        <taxon>Eukaryota</taxon>
        <taxon>Fungi</taxon>
        <taxon>Dikarya</taxon>
        <taxon>Ascomycota</taxon>
        <taxon>Pezizomycotina</taxon>
        <taxon>Eurotiomycetes</taxon>
        <taxon>Eurotiomycetidae</taxon>
        <taxon>Eurotiales</taxon>
        <taxon>Aspergillaceae</taxon>
        <taxon>Aspergillus</taxon>
        <taxon>Aspergillus subgen. Circumdati</taxon>
    </lineage>
</organism>
<accession>A0A319DM42</accession>
<evidence type="ECO:0000256" key="2">
    <source>
        <dbReference type="SAM" id="SignalP"/>
    </source>
</evidence>
<keyword evidence="2" id="KW-0732">Signal</keyword>
<keyword evidence="4" id="KW-1185">Reference proteome</keyword>
<feature type="compositionally biased region" description="Basic and acidic residues" evidence="1">
    <location>
        <begin position="95"/>
        <end position="109"/>
    </location>
</feature>
<dbReference type="Proteomes" id="UP000247810">
    <property type="component" value="Unassembled WGS sequence"/>
</dbReference>
<evidence type="ECO:0008006" key="5">
    <source>
        <dbReference type="Google" id="ProtNLM"/>
    </source>
</evidence>
<evidence type="ECO:0000313" key="4">
    <source>
        <dbReference type="Proteomes" id="UP000247810"/>
    </source>
</evidence>
<dbReference type="EMBL" id="KZ825818">
    <property type="protein sequence ID" value="PYH97794.1"/>
    <property type="molecule type" value="Genomic_DNA"/>
</dbReference>
<name>A0A319DM42_9EURO</name>
<gene>
    <name evidence="3" type="ORF">BO71DRAFT_101590</name>
</gene>
<protein>
    <recommendedName>
        <fullName evidence="5">Secreted protein</fullName>
    </recommendedName>
</protein>
<evidence type="ECO:0000256" key="1">
    <source>
        <dbReference type="SAM" id="MobiDB-lite"/>
    </source>
</evidence>
<reference evidence="3 4" key="1">
    <citation type="submission" date="2018-02" db="EMBL/GenBank/DDBJ databases">
        <title>The genomes of Aspergillus section Nigri reveals drivers in fungal speciation.</title>
        <authorList>
            <consortium name="DOE Joint Genome Institute"/>
            <person name="Vesth T.C."/>
            <person name="Nybo J."/>
            <person name="Theobald S."/>
            <person name="Brandl J."/>
            <person name="Frisvad J.C."/>
            <person name="Nielsen K.F."/>
            <person name="Lyhne E.K."/>
            <person name="Kogle M.E."/>
            <person name="Kuo A."/>
            <person name="Riley R."/>
            <person name="Clum A."/>
            <person name="Nolan M."/>
            <person name="Lipzen A."/>
            <person name="Salamov A."/>
            <person name="Henrissat B."/>
            <person name="Wiebenga A."/>
            <person name="De vries R.P."/>
            <person name="Grigoriev I.V."/>
            <person name="Mortensen U.H."/>
            <person name="Andersen M.R."/>
            <person name="Baker S.E."/>
        </authorList>
    </citation>
    <scope>NUCLEOTIDE SEQUENCE [LARGE SCALE GENOMIC DNA]</scope>
    <source>
        <strain evidence="3 4">CBS 707.79</strain>
    </source>
</reference>
<feature type="region of interest" description="Disordered" evidence="1">
    <location>
        <begin position="73"/>
        <end position="116"/>
    </location>
</feature>
<dbReference type="AlphaFoldDB" id="A0A319DM42"/>
<sequence length="116" mass="13187">MKSSSSKWCSIRLLLLLSISPEECINTSWKEVLLLGSQVVPSYKPAPLLQVHHRRIRLVPGLQRLVSPIRGALEGDRGRGRRHSRSLLAPGSAYAEEKQQRQERHERSTPDWASRV</sequence>